<dbReference type="EMBL" id="JAOQNS010000022">
    <property type="protein sequence ID" value="MCW2310237.1"/>
    <property type="molecule type" value="Genomic_DNA"/>
</dbReference>
<accession>A0ABT3HIK1</accession>
<evidence type="ECO:0000313" key="2">
    <source>
        <dbReference type="Proteomes" id="UP001209755"/>
    </source>
</evidence>
<keyword evidence="2" id="KW-1185">Reference proteome</keyword>
<name>A0ABT3HIK1_9HYPH</name>
<dbReference type="RefSeq" id="WP_264603805.1">
    <property type="nucleotide sequence ID" value="NZ_JAOQNS010000022.1"/>
</dbReference>
<proteinExistence type="predicted"/>
<gene>
    <name evidence="1" type="ORF">M2319_004603</name>
</gene>
<sequence>MTTADTLIPWDDLPVAQQLELREQYGNYLDDLPPTCSLEEKVERFRAWLAERGVSYEE</sequence>
<organism evidence="1 2">
    <name type="scientific">Rhodobium gokarnense</name>
    <dbReference type="NCBI Taxonomy" id="364296"/>
    <lineage>
        <taxon>Bacteria</taxon>
        <taxon>Pseudomonadati</taxon>
        <taxon>Pseudomonadota</taxon>
        <taxon>Alphaproteobacteria</taxon>
        <taxon>Hyphomicrobiales</taxon>
        <taxon>Rhodobiaceae</taxon>
        <taxon>Rhodobium</taxon>
    </lineage>
</organism>
<dbReference type="Proteomes" id="UP001209755">
    <property type="component" value="Unassembled WGS sequence"/>
</dbReference>
<reference evidence="2" key="1">
    <citation type="submission" date="2023-07" db="EMBL/GenBank/DDBJ databases">
        <title>Genome sequencing of Purple Non-Sulfur Bacteria from various extreme environments.</title>
        <authorList>
            <person name="Mayer M."/>
        </authorList>
    </citation>
    <scope>NUCLEOTIDE SEQUENCE [LARGE SCALE GENOMIC DNA]</scope>
    <source>
        <strain evidence="2">DSM 17935</strain>
    </source>
</reference>
<evidence type="ECO:0000313" key="1">
    <source>
        <dbReference type="EMBL" id="MCW2310237.1"/>
    </source>
</evidence>
<comment type="caution">
    <text evidence="1">The sequence shown here is derived from an EMBL/GenBank/DDBJ whole genome shotgun (WGS) entry which is preliminary data.</text>
</comment>
<protein>
    <submittedName>
        <fullName evidence="1">Uncharacterized protein</fullName>
    </submittedName>
</protein>